<evidence type="ECO:0000313" key="3">
    <source>
        <dbReference type="Proteomes" id="UP000236173"/>
    </source>
</evidence>
<accession>A0A2H5XF06</accession>
<sequence length="395" mass="43285">MAIMPKGGKELLIALQTPSPKGHMGIPALLWGNPGEGKSSFVESLHRDGFPIVTLIASIHDPTDFSGLPVHRDGKVRFAPPEWAFAFDETGQGVLFLDELTTAPPSVQAALLRVILERKVGFRDLPKGVRVVAAANPPDIVSGGWELSPPLRNRFVHIRWELSDTSYLQALQDGFARPELPAIDPILHQEAKSYWKMMVAAFLKLNPNLARTSASDEEHAFASPRTWDYAIALMASCDLLGEAPKPGKQGSEAFLNLVEGCIGHGAAVAFAKFLSSLRLPDPDEVLDGKAQATVSKLRDDELYVLFSAMAAALVRRQQQDGFVDAMLIFLDLAEQVCRDGKVDTIFVTMRQVAQGQLLSHAVAEAQRNGRLKEMQEALKRTFERTPLQEFVATLA</sequence>
<gene>
    <name evidence="2" type="primary">rocR</name>
    <name evidence="2" type="ORF">HRbin17_02309</name>
</gene>
<dbReference type="SUPFAM" id="SSF52540">
    <property type="entry name" value="P-loop containing nucleoside triphosphate hydrolases"/>
    <property type="match status" value="1"/>
</dbReference>
<dbReference type="Pfam" id="PF07728">
    <property type="entry name" value="AAA_5"/>
    <property type="match status" value="1"/>
</dbReference>
<feature type="domain" description="ATPase dynein-related AAA" evidence="1">
    <location>
        <begin position="29"/>
        <end position="155"/>
    </location>
</feature>
<reference evidence="3" key="1">
    <citation type="submission" date="2017-09" db="EMBL/GenBank/DDBJ databases">
        <title>Metaegenomics of thermophilic ammonia-oxidizing enrichment culture.</title>
        <authorList>
            <person name="Kato S."/>
            <person name="Suzuki K."/>
        </authorList>
    </citation>
    <scope>NUCLEOTIDE SEQUENCE [LARGE SCALE GENOMIC DNA]</scope>
</reference>
<dbReference type="EMBL" id="BEHT01000037">
    <property type="protein sequence ID" value="GBC99778.1"/>
    <property type="molecule type" value="Genomic_DNA"/>
</dbReference>
<dbReference type="GO" id="GO:0005524">
    <property type="term" value="F:ATP binding"/>
    <property type="evidence" value="ECO:0007669"/>
    <property type="project" value="InterPro"/>
</dbReference>
<evidence type="ECO:0000313" key="2">
    <source>
        <dbReference type="EMBL" id="GBC99778.1"/>
    </source>
</evidence>
<name>A0A2H5XF06_9BACT</name>
<dbReference type="CDD" id="cd00009">
    <property type="entry name" value="AAA"/>
    <property type="match status" value="1"/>
</dbReference>
<dbReference type="Proteomes" id="UP000236173">
    <property type="component" value="Unassembled WGS sequence"/>
</dbReference>
<dbReference type="AlphaFoldDB" id="A0A2H5XF06"/>
<dbReference type="Gene3D" id="3.40.50.300">
    <property type="entry name" value="P-loop containing nucleotide triphosphate hydrolases"/>
    <property type="match status" value="1"/>
</dbReference>
<dbReference type="InterPro" id="IPR011704">
    <property type="entry name" value="ATPase_dyneun-rel_AAA"/>
</dbReference>
<comment type="caution">
    <text evidence="2">The sequence shown here is derived from an EMBL/GenBank/DDBJ whole genome shotgun (WGS) entry which is preliminary data.</text>
</comment>
<dbReference type="InterPro" id="IPR027417">
    <property type="entry name" value="P-loop_NTPase"/>
</dbReference>
<proteinExistence type="predicted"/>
<dbReference type="GO" id="GO:0016887">
    <property type="term" value="F:ATP hydrolysis activity"/>
    <property type="evidence" value="ECO:0007669"/>
    <property type="project" value="InterPro"/>
</dbReference>
<organism evidence="2 3">
    <name type="scientific">Candidatus Fervidibacter japonicus</name>
    <dbReference type="NCBI Taxonomy" id="2035412"/>
    <lineage>
        <taxon>Bacteria</taxon>
        <taxon>Candidatus Fervidibacterota</taxon>
        <taxon>Candidatus Fervidibacter</taxon>
    </lineage>
</organism>
<evidence type="ECO:0000259" key="1">
    <source>
        <dbReference type="Pfam" id="PF07728"/>
    </source>
</evidence>
<protein>
    <submittedName>
        <fullName evidence="2">Arginine utilization regulatory protein RocR</fullName>
    </submittedName>
</protein>